<dbReference type="AlphaFoldDB" id="A0A2P2PG15"/>
<organism evidence="1">
    <name type="scientific">Rhizophora mucronata</name>
    <name type="common">Asiatic mangrove</name>
    <dbReference type="NCBI Taxonomy" id="61149"/>
    <lineage>
        <taxon>Eukaryota</taxon>
        <taxon>Viridiplantae</taxon>
        <taxon>Streptophyta</taxon>
        <taxon>Embryophyta</taxon>
        <taxon>Tracheophyta</taxon>
        <taxon>Spermatophyta</taxon>
        <taxon>Magnoliopsida</taxon>
        <taxon>eudicotyledons</taxon>
        <taxon>Gunneridae</taxon>
        <taxon>Pentapetalae</taxon>
        <taxon>rosids</taxon>
        <taxon>fabids</taxon>
        <taxon>Malpighiales</taxon>
        <taxon>Rhizophoraceae</taxon>
        <taxon>Rhizophora</taxon>
    </lineage>
</organism>
<proteinExistence type="predicted"/>
<accession>A0A2P2PG15</accession>
<evidence type="ECO:0000313" key="1">
    <source>
        <dbReference type="EMBL" id="MBX53683.1"/>
    </source>
</evidence>
<sequence length="40" mass="4807">MFAFHNPIYFYCSLNFNTLRDFVHPNLRLMFTVLNPIVSL</sequence>
<name>A0A2P2PG15_RHIMU</name>
<dbReference type="EMBL" id="GGEC01073199">
    <property type="protein sequence ID" value="MBX53683.1"/>
    <property type="molecule type" value="Transcribed_RNA"/>
</dbReference>
<reference evidence="1" key="1">
    <citation type="submission" date="2018-02" db="EMBL/GenBank/DDBJ databases">
        <title>Rhizophora mucronata_Transcriptome.</title>
        <authorList>
            <person name="Meera S.P."/>
            <person name="Sreeshan A."/>
            <person name="Augustine A."/>
        </authorList>
    </citation>
    <scope>NUCLEOTIDE SEQUENCE</scope>
    <source>
        <tissue evidence="1">Leaf</tissue>
    </source>
</reference>
<protein>
    <submittedName>
        <fullName evidence="1">Uncharacterized protein</fullName>
    </submittedName>
</protein>